<comment type="caution">
    <text evidence="1">The sequence shown here is derived from an EMBL/GenBank/DDBJ whole genome shotgun (WGS) entry which is preliminary data.</text>
</comment>
<sequence>MLMTASRDELIHLIESMADDQVETLLHDARRISGAGIRNGWPPKFAGMITDGPANGSAPEYIDSTLAQGFGSDR</sequence>
<dbReference type="EMBL" id="BAED01000061">
    <property type="protein sequence ID" value="GAB06920.1"/>
    <property type="molecule type" value="Genomic_DNA"/>
</dbReference>
<dbReference type="STRING" id="1075090.GOAMR_61_00150"/>
<accession>G7GTJ5</accession>
<keyword evidence="2" id="KW-1185">Reference proteome</keyword>
<gene>
    <name evidence="1" type="ORF">GOAMR_61_00150</name>
</gene>
<reference evidence="1 2" key="1">
    <citation type="submission" date="2011-11" db="EMBL/GenBank/DDBJ databases">
        <title>Whole genome shotgun sequence of Gordonia amarae NBRC 15530.</title>
        <authorList>
            <person name="Takarada H."/>
            <person name="Hosoyama A."/>
            <person name="Tsuchikane K."/>
            <person name="Katsumata H."/>
            <person name="Yamazaki S."/>
            <person name="Fujita N."/>
        </authorList>
    </citation>
    <scope>NUCLEOTIDE SEQUENCE [LARGE SCALE GENOMIC DNA]</scope>
    <source>
        <strain evidence="1 2">NBRC 15530</strain>
    </source>
</reference>
<dbReference type="AlphaFoldDB" id="G7GTJ5"/>
<organism evidence="1 2">
    <name type="scientific">Gordonia amarae NBRC 15530</name>
    <dbReference type="NCBI Taxonomy" id="1075090"/>
    <lineage>
        <taxon>Bacteria</taxon>
        <taxon>Bacillati</taxon>
        <taxon>Actinomycetota</taxon>
        <taxon>Actinomycetes</taxon>
        <taxon>Mycobacteriales</taxon>
        <taxon>Gordoniaceae</taxon>
        <taxon>Gordonia</taxon>
    </lineage>
</organism>
<proteinExistence type="predicted"/>
<protein>
    <submittedName>
        <fullName evidence="1">Uncharacterized protein</fullName>
    </submittedName>
</protein>
<dbReference type="Proteomes" id="UP000006023">
    <property type="component" value="Unassembled WGS sequence"/>
</dbReference>
<evidence type="ECO:0000313" key="2">
    <source>
        <dbReference type="Proteomes" id="UP000006023"/>
    </source>
</evidence>
<name>G7GTJ5_9ACTN</name>
<evidence type="ECO:0000313" key="1">
    <source>
        <dbReference type="EMBL" id="GAB06920.1"/>
    </source>
</evidence>